<feature type="non-terminal residue" evidence="1">
    <location>
        <position position="73"/>
    </location>
</feature>
<sequence length="73" mass="8239">MWMMSYNDGAEFNMTDSFNGRKLRTLIPRPSTAASPNTATANSPYLSHIHGTDVLALRCYFLPSYVNTKDNHK</sequence>
<accession>A0ABC8SG42</accession>
<organism evidence="1 2">
    <name type="scientific">Ilex paraguariensis</name>
    <name type="common">yerba mate</name>
    <dbReference type="NCBI Taxonomy" id="185542"/>
    <lineage>
        <taxon>Eukaryota</taxon>
        <taxon>Viridiplantae</taxon>
        <taxon>Streptophyta</taxon>
        <taxon>Embryophyta</taxon>
        <taxon>Tracheophyta</taxon>
        <taxon>Spermatophyta</taxon>
        <taxon>Magnoliopsida</taxon>
        <taxon>eudicotyledons</taxon>
        <taxon>Gunneridae</taxon>
        <taxon>Pentapetalae</taxon>
        <taxon>asterids</taxon>
        <taxon>campanulids</taxon>
        <taxon>Aquifoliales</taxon>
        <taxon>Aquifoliaceae</taxon>
        <taxon>Ilex</taxon>
    </lineage>
</organism>
<reference evidence="1 2" key="1">
    <citation type="submission" date="2024-02" db="EMBL/GenBank/DDBJ databases">
        <authorList>
            <person name="Vignale AGUSTIN F."/>
            <person name="Sosa J E."/>
            <person name="Modenutti C."/>
        </authorList>
    </citation>
    <scope>NUCLEOTIDE SEQUENCE [LARGE SCALE GENOMIC DNA]</scope>
</reference>
<name>A0ABC8SG42_9AQUA</name>
<comment type="caution">
    <text evidence="1">The sequence shown here is derived from an EMBL/GenBank/DDBJ whole genome shotgun (WGS) entry which is preliminary data.</text>
</comment>
<dbReference type="AlphaFoldDB" id="A0ABC8SG42"/>
<proteinExistence type="predicted"/>
<protein>
    <submittedName>
        <fullName evidence="1">Uncharacterized protein</fullName>
    </submittedName>
</protein>
<dbReference type="Proteomes" id="UP001642360">
    <property type="component" value="Unassembled WGS sequence"/>
</dbReference>
<evidence type="ECO:0000313" key="1">
    <source>
        <dbReference type="EMBL" id="CAK9156151.1"/>
    </source>
</evidence>
<gene>
    <name evidence="1" type="ORF">ILEXP_LOCUS24565</name>
</gene>
<dbReference type="EMBL" id="CAUOFW020002802">
    <property type="protein sequence ID" value="CAK9156151.1"/>
    <property type="molecule type" value="Genomic_DNA"/>
</dbReference>
<keyword evidence="2" id="KW-1185">Reference proteome</keyword>
<evidence type="ECO:0000313" key="2">
    <source>
        <dbReference type="Proteomes" id="UP001642360"/>
    </source>
</evidence>